<evidence type="ECO:0000256" key="15">
    <source>
        <dbReference type="PIRSR" id="PIRSR006337-1"/>
    </source>
</evidence>
<feature type="binding site" evidence="16">
    <location>
        <begin position="398"/>
        <end position="403"/>
    </location>
    <ligand>
        <name>substrate</name>
    </ligand>
</feature>
<accession>A0A5B8UH25</accession>
<dbReference type="NCBIfam" id="TIGR02402">
    <property type="entry name" value="trehalose_TreZ"/>
    <property type="match status" value="1"/>
</dbReference>
<keyword evidence="9 14" id="KW-0326">Glycosidase</keyword>
<dbReference type="CDD" id="cd02853">
    <property type="entry name" value="E_set_MTHase_like_N"/>
    <property type="match status" value="1"/>
</dbReference>
<organism evidence="19 20">
    <name type="scientific">Flavisolibacter ginsenosidimutans</name>
    <dbReference type="NCBI Taxonomy" id="661481"/>
    <lineage>
        <taxon>Bacteria</taxon>
        <taxon>Pseudomonadati</taxon>
        <taxon>Bacteroidota</taxon>
        <taxon>Chitinophagia</taxon>
        <taxon>Chitinophagales</taxon>
        <taxon>Chitinophagaceae</taxon>
        <taxon>Flavisolibacter</taxon>
    </lineage>
</organism>
<dbReference type="InterPro" id="IPR017853">
    <property type="entry name" value="GH"/>
</dbReference>
<dbReference type="OrthoDB" id="9761875at2"/>
<dbReference type="Pfam" id="PF00128">
    <property type="entry name" value="Alpha-amylase"/>
    <property type="match status" value="1"/>
</dbReference>
<dbReference type="InterPro" id="IPR012768">
    <property type="entry name" value="Trehalose_TreZ"/>
</dbReference>
<dbReference type="Gene3D" id="2.60.40.10">
    <property type="entry name" value="Immunoglobulins"/>
    <property type="match status" value="1"/>
</dbReference>
<evidence type="ECO:0000256" key="14">
    <source>
        <dbReference type="PIRNR" id="PIRNR006337"/>
    </source>
</evidence>
<evidence type="ECO:0000313" key="20">
    <source>
        <dbReference type="Proteomes" id="UP000321204"/>
    </source>
</evidence>
<dbReference type="RefSeq" id="WP_146785604.1">
    <property type="nucleotide sequence ID" value="NZ_BAABIO010000001.1"/>
</dbReference>
<dbReference type="PANTHER" id="PTHR43651">
    <property type="entry name" value="1,4-ALPHA-GLUCAN-BRANCHING ENZYME"/>
    <property type="match status" value="1"/>
</dbReference>
<evidence type="ECO:0000256" key="12">
    <source>
        <dbReference type="ARBA" id="ARBA00034013"/>
    </source>
</evidence>
<name>A0A5B8UH25_9BACT</name>
<feature type="domain" description="Glycosyl hydrolase family 13 catalytic" evidence="18">
    <location>
        <begin position="97"/>
        <end position="466"/>
    </location>
</feature>
<dbReference type="Proteomes" id="UP000321204">
    <property type="component" value="Chromosome"/>
</dbReference>
<dbReference type="CDD" id="cd11325">
    <property type="entry name" value="AmyAc_GTHase"/>
    <property type="match status" value="1"/>
</dbReference>
<evidence type="ECO:0000256" key="1">
    <source>
        <dbReference type="ARBA" id="ARBA00004496"/>
    </source>
</evidence>
<evidence type="ECO:0000259" key="18">
    <source>
        <dbReference type="SMART" id="SM00642"/>
    </source>
</evidence>
<evidence type="ECO:0000256" key="5">
    <source>
        <dbReference type="ARBA" id="ARBA00015938"/>
    </source>
</evidence>
<dbReference type="Pfam" id="PF02922">
    <property type="entry name" value="CBM_48"/>
    <property type="match status" value="1"/>
</dbReference>
<dbReference type="InterPro" id="IPR006047">
    <property type="entry name" value="GH13_cat_dom"/>
</dbReference>
<feature type="binding site" evidence="16">
    <location>
        <begin position="330"/>
        <end position="334"/>
    </location>
    <ligand>
        <name>substrate</name>
    </ligand>
</feature>
<sequence>MQPIDVLKRTIGVNFSEEGTVTVKVWSPQAETVQLEVKVKDQVETISLTKERYGYWSATSNKITNGSRYKIKIDDKQSFPDPASLSQPNGVHGDSEAINLAAFQWRETAWNNIPLEDYIIYELHTGTFTPEGTFAAIENRLDYLKELGITAVELMPVAQFPGNRNWGYDGVFPFAVQNSYGGAKDLQRLVDACHQKGLAVVLDVVYNHLGPEGNYLGEFGSYFTSKYNTPWGNAVNFDDAWCDGVRHYFIENALMWLRDFRIDALRLDAVHAIKDFSPVHILKEIKLHVDELMRVTARKHYLIVELDLNDTKFIQPVNQCGYGMNAQWIDEFHHALRVTTGNEKTGYYSDFSGIEHLAKAYKDAYVYDGQWSPHRHKFFGVKADEAEGKQFIVFSQNHDQVGNRMLGERTSELVSFEMQKAMAAAVVLSPYIPLLFMGEEWREPHPFQYFISHTDEALCAAVRKGRKEEFAAFHLEGEAPDPVAVETFDNSKLQWHLIEEDKHKQMLSYYKMLLSLRKSHPVLKNLNRKNLSVNPLVESNALILLRWQESHYVLCLMNFSNEERQIKLMKASEWNIALDSASRQWGGSGESTIEENSVVLRPESTLILTNK</sequence>
<dbReference type="GO" id="GO:0005737">
    <property type="term" value="C:cytoplasm"/>
    <property type="evidence" value="ECO:0007669"/>
    <property type="project" value="UniProtKB-SubCell"/>
</dbReference>
<dbReference type="EC" id="3.2.1.141" evidence="4 13"/>
<evidence type="ECO:0000256" key="16">
    <source>
        <dbReference type="PIRSR" id="PIRSR006337-2"/>
    </source>
</evidence>
<dbReference type="InterPro" id="IPR004193">
    <property type="entry name" value="Glyco_hydro_13_N"/>
</dbReference>
<protein>
    <recommendedName>
        <fullName evidence="5 13">Malto-oligosyltrehalose trehalohydrolase</fullName>
        <shortName evidence="14">MTHase</shortName>
        <ecNumber evidence="4 13">3.2.1.141</ecNumber>
    </recommendedName>
    <alternativeName>
        <fullName evidence="11 14">4-alpha-D-((1-&gt;4)-alpha-D-glucano)trehalose trehalohydrolase</fullName>
    </alternativeName>
    <alternativeName>
        <fullName evidence="10 14">Maltooligosyl trehalose trehalohydrolase</fullName>
    </alternativeName>
</protein>
<dbReference type="Gene3D" id="1.10.10.760">
    <property type="entry name" value="E-set domains of sugar-utilizing enzymes"/>
    <property type="match status" value="1"/>
</dbReference>
<dbReference type="InterPro" id="IPR014756">
    <property type="entry name" value="Ig_E-set"/>
</dbReference>
<dbReference type="SMART" id="SM00642">
    <property type="entry name" value="Aamy"/>
    <property type="match status" value="1"/>
</dbReference>
<feature type="active site" description="Proton donor" evidence="15">
    <location>
        <position position="305"/>
    </location>
</feature>
<comment type="similarity">
    <text evidence="3 14">Belongs to the glycosyl hydrolase 13 family.</text>
</comment>
<comment type="catalytic activity">
    <reaction evidence="12 14">
        <text>hydrolysis of (1-&gt;4)-alpha-D-glucosidic linkage in 4-alpha-D-[(1-&gt;4)-alpha-D-glucanosyl]n trehalose to yield trehalose and (1-&gt;4)-alpha-D-glucan.</text>
        <dbReference type="EC" id="3.2.1.141"/>
    </reaction>
</comment>
<dbReference type="InterPro" id="IPR013783">
    <property type="entry name" value="Ig-like_fold"/>
</dbReference>
<dbReference type="PIRSF" id="PIRSF006337">
    <property type="entry name" value="Trehalose_TreZ"/>
    <property type="match status" value="1"/>
</dbReference>
<dbReference type="EMBL" id="CP042433">
    <property type="protein sequence ID" value="QEC55934.1"/>
    <property type="molecule type" value="Genomic_DNA"/>
</dbReference>
<evidence type="ECO:0000256" key="17">
    <source>
        <dbReference type="PIRSR" id="PIRSR006337-3"/>
    </source>
</evidence>
<evidence type="ECO:0000256" key="6">
    <source>
        <dbReference type="ARBA" id="ARBA00022490"/>
    </source>
</evidence>
<dbReference type="GO" id="GO:0033942">
    <property type="term" value="F:4-alpha-D-(1-&gt;4)-alpha-D-glucanotrehalose trehalohydrolase activity"/>
    <property type="evidence" value="ECO:0007669"/>
    <property type="project" value="UniProtKB-EC"/>
</dbReference>
<feature type="active site" description="Nucleophile" evidence="15">
    <location>
        <position position="268"/>
    </location>
</feature>
<feature type="site" description="Transition state stabilizer" evidence="17">
    <location>
        <position position="399"/>
    </location>
</feature>
<comment type="subcellular location">
    <subcellularLocation>
        <location evidence="1 15">Cytoplasm</location>
    </subcellularLocation>
</comment>
<dbReference type="InterPro" id="IPR044901">
    <property type="entry name" value="Trehalose_TreZ_E-set_sf"/>
</dbReference>
<evidence type="ECO:0000256" key="4">
    <source>
        <dbReference type="ARBA" id="ARBA00012268"/>
    </source>
</evidence>
<dbReference type="SUPFAM" id="SSF81296">
    <property type="entry name" value="E set domains"/>
    <property type="match status" value="1"/>
</dbReference>
<evidence type="ECO:0000256" key="10">
    <source>
        <dbReference type="ARBA" id="ARBA00032057"/>
    </source>
</evidence>
<dbReference type="PANTHER" id="PTHR43651:SF11">
    <property type="entry name" value="MALTO-OLIGOSYLTREHALOSE TREHALOHYDROLASE"/>
    <property type="match status" value="1"/>
</dbReference>
<evidence type="ECO:0000256" key="9">
    <source>
        <dbReference type="ARBA" id="ARBA00023295"/>
    </source>
</evidence>
<dbReference type="UniPathway" id="UPA00299"/>
<reference evidence="19 20" key="1">
    <citation type="journal article" date="2015" name="Int. J. Syst. Evol. Microbiol.">
        <title>Flavisolibacter ginsenosidimutans sp. nov., with ginsenoside-converting activity isolated from soil used for cultivating ginseng.</title>
        <authorList>
            <person name="Zhao Y."/>
            <person name="Liu Q."/>
            <person name="Kang M.S."/>
            <person name="Jin F."/>
            <person name="Yu H."/>
            <person name="Im W.T."/>
        </authorList>
    </citation>
    <scope>NUCLEOTIDE SEQUENCE [LARGE SCALE GENOMIC DNA]</scope>
    <source>
        <strain evidence="19 20">Gsoil 636</strain>
    </source>
</reference>
<gene>
    <name evidence="19" type="primary">treZ</name>
    <name evidence="19" type="ORF">FSB75_08505</name>
</gene>
<evidence type="ECO:0000313" key="19">
    <source>
        <dbReference type="EMBL" id="QEC55934.1"/>
    </source>
</evidence>
<dbReference type="GO" id="GO:0005992">
    <property type="term" value="P:trehalose biosynthetic process"/>
    <property type="evidence" value="ECO:0007669"/>
    <property type="project" value="UniProtKB-UniRule"/>
</dbReference>
<keyword evidence="6" id="KW-0963">Cytoplasm</keyword>
<dbReference type="SUPFAM" id="SSF51445">
    <property type="entry name" value="(Trans)glycosidases"/>
    <property type="match status" value="1"/>
</dbReference>
<feature type="binding site" evidence="16">
    <location>
        <begin position="266"/>
        <end position="271"/>
    </location>
    <ligand>
        <name>substrate</name>
    </ligand>
</feature>
<evidence type="ECO:0000256" key="11">
    <source>
        <dbReference type="ARBA" id="ARBA00033284"/>
    </source>
</evidence>
<proteinExistence type="inferred from homology"/>
<evidence type="ECO:0000256" key="2">
    <source>
        <dbReference type="ARBA" id="ARBA00005199"/>
    </source>
</evidence>
<evidence type="ECO:0000256" key="7">
    <source>
        <dbReference type="ARBA" id="ARBA00022801"/>
    </source>
</evidence>
<comment type="pathway">
    <text evidence="2 14">Glycan biosynthesis; trehalose biosynthesis.</text>
</comment>
<evidence type="ECO:0000256" key="13">
    <source>
        <dbReference type="NCBIfam" id="TIGR02402"/>
    </source>
</evidence>
<dbReference type="Gene3D" id="3.20.20.80">
    <property type="entry name" value="Glycosidases"/>
    <property type="match status" value="1"/>
</dbReference>
<keyword evidence="8" id="KW-0119">Carbohydrate metabolism</keyword>
<keyword evidence="7 14" id="KW-0378">Hydrolase</keyword>
<dbReference type="KEGG" id="fgg:FSB75_08505"/>
<keyword evidence="20" id="KW-1185">Reference proteome</keyword>
<evidence type="ECO:0000256" key="3">
    <source>
        <dbReference type="ARBA" id="ARBA00008061"/>
    </source>
</evidence>
<dbReference type="AlphaFoldDB" id="A0A5B8UH25"/>
<evidence type="ECO:0000256" key="8">
    <source>
        <dbReference type="ARBA" id="ARBA00023277"/>
    </source>
</evidence>